<dbReference type="SUPFAM" id="SSF53448">
    <property type="entry name" value="Nucleotide-diphospho-sugar transferases"/>
    <property type="match status" value="1"/>
</dbReference>
<dbReference type="AlphaFoldDB" id="A0A9X2Q5A9"/>
<dbReference type="RefSeq" id="WP_259124598.1">
    <property type="nucleotide sequence ID" value="NZ_JANUAE010000019.1"/>
</dbReference>
<gene>
    <name evidence="2" type="ORF">GGP61_003522</name>
</gene>
<dbReference type="InterPro" id="IPR001173">
    <property type="entry name" value="Glyco_trans_2-like"/>
</dbReference>
<reference evidence="2" key="1">
    <citation type="submission" date="2022-08" db="EMBL/GenBank/DDBJ databases">
        <title>Genomic Encyclopedia of Type Strains, Phase V (KMG-V): Genome sequencing to study the core and pangenomes of soil and plant-associated prokaryotes.</title>
        <authorList>
            <person name="Whitman W."/>
        </authorList>
    </citation>
    <scope>NUCLEOTIDE SEQUENCE</scope>
    <source>
        <strain evidence="2">SP3049</strain>
    </source>
</reference>
<dbReference type="GO" id="GO:0016758">
    <property type="term" value="F:hexosyltransferase activity"/>
    <property type="evidence" value="ECO:0007669"/>
    <property type="project" value="UniProtKB-ARBA"/>
</dbReference>
<dbReference type="PANTHER" id="PTHR22916:SF3">
    <property type="entry name" value="UDP-GLCNAC:BETAGAL BETA-1,3-N-ACETYLGLUCOSAMINYLTRANSFERASE-LIKE PROTEIN 1"/>
    <property type="match status" value="1"/>
</dbReference>
<dbReference type="Gene3D" id="3.90.550.10">
    <property type="entry name" value="Spore Coat Polysaccharide Biosynthesis Protein SpsA, Chain A"/>
    <property type="match status" value="1"/>
</dbReference>
<evidence type="ECO:0000313" key="3">
    <source>
        <dbReference type="Proteomes" id="UP001155057"/>
    </source>
</evidence>
<organism evidence="2 3">
    <name type="scientific">Salinibacter ruber</name>
    <dbReference type="NCBI Taxonomy" id="146919"/>
    <lineage>
        <taxon>Bacteria</taxon>
        <taxon>Pseudomonadati</taxon>
        <taxon>Rhodothermota</taxon>
        <taxon>Rhodothermia</taxon>
        <taxon>Rhodothermales</taxon>
        <taxon>Salinibacteraceae</taxon>
        <taxon>Salinibacter</taxon>
    </lineage>
</organism>
<protein>
    <submittedName>
        <fullName evidence="2">Glycosyltransferase involved in cell wall biosynthesis</fullName>
    </submittedName>
</protein>
<dbReference type="Pfam" id="PF00535">
    <property type="entry name" value="Glycos_transf_2"/>
    <property type="match status" value="1"/>
</dbReference>
<dbReference type="PANTHER" id="PTHR22916">
    <property type="entry name" value="GLYCOSYLTRANSFERASE"/>
    <property type="match status" value="1"/>
</dbReference>
<evidence type="ECO:0000259" key="1">
    <source>
        <dbReference type="Pfam" id="PF00535"/>
    </source>
</evidence>
<dbReference type="EMBL" id="JANUAE010000019">
    <property type="protein sequence ID" value="MCS3711887.1"/>
    <property type="molecule type" value="Genomic_DNA"/>
</dbReference>
<comment type="caution">
    <text evidence="2">The sequence shown here is derived from an EMBL/GenBank/DDBJ whole genome shotgun (WGS) entry which is preliminary data.</text>
</comment>
<dbReference type="InterPro" id="IPR029044">
    <property type="entry name" value="Nucleotide-diphossugar_trans"/>
</dbReference>
<name>A0A9X2Q5A9_9BACT</name>
<evidence type="ECO:0000313" key="2">
    <source>
        <dbReference type="EMBL" id="MCS3711887.1"/>
    </source>
</evidence>
<proteinExistence type="predicted"/>
<accession>A0A9X2Q5A9</accession>
<sequence>MPDVTVLVNTYNQEAFIGEALESVYAQEGLDDVGWDVIVVDDGSTDRTPDIVMDEFPEATYIRKENGGQATAFNRGLAEARGDIVAFLDGDDWWAPHKLKRVLRAFRLHRGIGAVGHGIVEVYEDEGRERPHRPADAFRLSLDSVEAARRFRDHKSFLGTSRFAARRSVLEQIVPVPEDLVVEADEYMFTLAPALSTVLVLREPLTYYRLHGGNLFQFRDASPEKKRRKQRVLAALVRTLPPALRAEDVPGPVIDTVLEPLRITVRRAELMREGGWPWETFQVERRHAQLRGIELAWTNPRRMLIQGLAAVLPPATFYRLRNWYGQL</sequence>
<dbReference type="Proteomes" id="UP001155057">
    <property type="component" value="Unassembled WGS sequence"/>
</dbReference>
<feature type="domain" description="Glycosyltransferase 2-like" evidence="1">
    <location>
        <begin position="5"/>
        <end position="173"/>
    </location>
</feature>